<protein>
    <submittedName>
        <fullName evidence="3">Unannotated protein</fullName>
    </submittedName>
</protein>
<dbReference type="GO" id="GO:0016791">
    <property type="term" value="F:phosphatase activity"/>
    <property type="evidence" value="ECO:0007669"/>
    <property type="project" value="TreeGrafter"/>
</dbReference>
<dbReference type="PANTHER" id="PTHR48100">
    <property type="entry name" value="BROAD-SPECIFICITY PHOSPHATASE YOR283W-RELATED"/>
    <property type="match status" value="1"/>
</dbReference>
<evidence type="ECO:0000313" key="3">
    <source>
        <dbReference type="EMBL" id="CAB4551851.1"/>
    </source>
</evidence>
<keyword evidence="1" id="KW-0324">Glycolysis</keyword>
<dbReference type="InterPro" id="IPR050275">
    <property type="entry name" value="PGM_Phosphatase"/>
</dbReference>
<keyword evidence="2" id="KW-0413">Isomerase</keyword>
<name>A0A6J6CKB5_9ZZZZ</name>
<reference evidence="3" key="1">
    <citation type="submission" date="2020-05" db="EMBL/GenBank/DDBJ databases">
        <authorList>
            <person name="Chiriac C."/>
            <person name="Salcher M."/>
            <person name="Ghai R."/>
            <person name="Kavagutti S V."/>
        </authorList>
    </citation>
    <scope>NUCLEOTIDE SEQUENCE</scope>
</reference>
<dbReference type="PANTHER" id="PTHR48100:SF1">
    <property type="entry name" value="HISTIDINE PHOSPHATASE FAMILY PROTEIN-RELATED"/>
    <property type="match status" value="1"/>
</dbReference>
<evidence type="ECO:0000256" key="2">
    <source>
        <dbReference type="ARBA" id="ARBA00023235"/>
    </source>
</evidence>
<sequence length="192" mass="21248">MLRHGQSEWNAMGRWQGQADIELTDLGYEQARRAAEKLGMFDAVVSSDLLRAHRTASIIADNLGIGLLPPDVRLRETDVGEWQGLTPAQIERDWPGYLAEHKRPPGFEDDDSIVARVTSALADLAHTYQGAEVLCIAHAGVIRVMRRAHRVPDTRIANLGGCHFVVRPQPSLSIEIGEVVDLFEHGELGEEL</sequence>
<dbReference type="CDD" id="cd07067">
    <property type="entry name" value="HP_PGM_like"/>
    <property type="match status" value="1"/>
</dbReference>
<dbReference type="SMART" id="SM00855">
    <property type="entry name" value="PGAM"/>
    <property type="match status" value="1"/>
</dbReference>
<dbReference type="Gene3D" id="3.40.50.1240">
    <property type="entry name" value="Phosphoglycerate mutase-like"/>
    <property type="match status" value="1"/>
</dbReference>
<evidence type="ECO:0000256" key="1">
    <source>
        <dbReference type="ARBA" id="ARBA00023152"/>
    </source>
</evidence>
<dbReference type="SUPFAM" id="SSF53254">
    <property type="entry name" value="Phosphoglycerate mutase-like"/>
    <property type="match status" value="1"/>
</dbReference>
<dbReference type="InterPro" id="IPR013078">
    <property type="entry name" value="His_Pase_superF_clade-1"/>
</dbReference>
<dbReference type="AlphaFoldDB" id="A0A6J6CKB5"/>
<dbReference type="PROSITE" id="PS00175">
    <property type="entry name" value="PG_MUTASE"/>
    <property type="match status" value="1"/>
</dbReference>
<gene>
    <name evidence="3" type="ORF">UFOPK1572_00225</name>
</gene>
<dbReference type="EMBL" id="CAEZTC010000016">
    <property type="protein sequence ID" value="CAB4551851.1"/>
    <property type="molecule type" value="Genomic_DNA"/>
</dbReference>
<proteinExistence type="predicted"/>
<dbReference type="Pfam" id="PF00300">
    <property type="entry name" value="His_Phos_1"/>
    <property type="match status" value="1"/>
</dbReference>
<organism evidence="3">
    <name type="scientific">freshwater metagenome</name>
    <dbReference type="NCBI Taxonomy" id="449393"/>
    <lineage>
        <taxon>unclassified sequences</taxon>
        <taxon>metagenomes</taxon>
        <taxon>ecological metagenomes</taxon>
    </lineage>
</organism>
<accession>A0A6J6CKB5</accession>
<dbReference type="InterPro" id="IPR029033">
    <property type="entry name" value="His_PPase_superfam"/>
</dbReference>
<dbReference type="InterPro" id="IPR001345">
    <property type="entry name" value="PG/BPGM_mutase_AS"/>
</dbReference>
<dbReference type="GO" id="GO:0005737">
    <property type="term" value="C:cytoplasm"/>
    <property type="evidence" value="ECO:0007669"/>
    <property type="project" value="TreeGrafter"/>
</dbReference>